<evidence type="ECO:0000256" key="1">
    <source>
        <dbReference type="SAM" id="Coils"/>
    </source>
</evidence>
<protein>
    <submittedName>
        <fullName evidence="3">Uncharacterized protein</fullName>
    </submittedName>
</protein>
<dbReference type="AlphaFoldDB" id="A0AAD5WPB0"/>
<proteinExistence type="predicted"/>
<dbReference type="Proteomes" id="UP001201980">
    <property type="component" value="Unassembled WGS sequence"/>
</dbReference>
<evidence type="ECO:0000313" key="3">
    <source>
        <dbReference type="EMBL" id="KAJ2897235.1"/>
    </source>
</evidence>
<comment type="caution">
    <text evidence="3">The sequence shown here is derived from an EMBL/GenBank/DDBJ whole genome shotgun (WGS) entry which is preliminary data.</text>
</comment>
<feature type="coiled-coil region" evidence="1">
    <location>
        <begin position="156"/>
        <end position="183"/>
    </location>
</feature>
<dbReference type="EMBL" id="JAKWBI020000286">
    <property type="protein sequence ID" value="KAJ2897235.1"/>
    <property type="molecule type" value="Genomic_DNA"/>
</dbReference>
<gene>
    <name evidence="3" type="ORF">MKZ38_004837</name>
</gene>
<name>A0AAD5WPB0_9PEZI</name>
<sequence length="251" mass="29260">MQGSAMRNLYAFKRLCGSDGMKNVALGTTFWDEVDEAVGAEREEQLRASPDLWGKLVDNGAKVRRVYNGDRPDVLELLLELSHLGSFATKLQQEIVDNRADPDETSAMMAAKGKEIATLENGFLVKVDELSAAFQHAVLEQREEHKMQLEEERFLMQERQSQRELREQELREVQQRKTQQIEEQIRQLSYSRASERSNTRAQRVWHRQQRKTLESNTVWKKSPGRKMYEQHNDNLVKCYCHTCQGFRSRTV</sequence>
<evidence type="ECO:0000256" key="2">
    <source>
        <dbReference type="SAM" id="MobiDB-lite"/>
    </source>
</evidence>
<keyword evidence="1" id="KW-0175">Coiled coil</keyword>
<organism evidence="3 4">
    <name type="scientific">Zalerion maritima</name>
    <dbReference type="NCBI Taxonomy" id="339359"/>
    <lineage>
        <taxon>Eukaryota</taxon>
        <taxon>Fungi</taxon>
        <taxon>Dikarya</taxon>
        <taxon>Ascomycota</taxon>
        <taxon>Pezizomycotina</taxon>
        <taxon>Sordariomycetes</taxon>
        <taxon>Lulworthiomycetidae</taxon>
        <taxon>Lulworthiales</taxon>
        <taxon>Lulworthiaceae</taxon>
        <taxon>Zalerion</taxon>
    </lineage>
</organism>
<reference evidence="3" key="1">
    <citation type="submission" date="2022-07" db="EMBL/GenBank/DDBJ databases">
        <title>Draft genome sequence of Zalerion maritima ATCC 34329, a (micro)plastics degrading marine fungus.</title>
        <authorList>
            <person name="Paco A."/>
            <person name="Goncalves M.F.M."/>
            <person name="Rocha-Santos T.A.P."/>
            <person name="Alves A."/>
        </authorList>
    </citation>
    <scope>NUCLEOTIDE SEQUENCE</scope>
    <source>
        <strain evidence="3">ATCC 34329</strain>
    </source>
</reference>
<keyword evidence="4" id="KW-1185">Reference proteome</keyword>
<evidence type="ECO:0000313" key="4">
    <source>
        <dbReference type="Proteomes" id="UP001201980"/>
    </source>
</evidence>
<feature type="region of interest" description="Disordered" evidence="2">
    <location>
        <begin position="189"/>
        <end position="209"/>
    </location>
</feature>
<accession>A0AAD5WPB0</accession>